<feature type="compositionally biased region" description="Basic and acidic residues" evidence="5">
    <location>
        <begin position="224"/>
        <end position="235"/>
    </location>
</feature>
<name>A0AA38XPL8_9EURO</name>
<dbReference type="PROSITE" id="PS00211">
    <property type="entry name" value="ABC_TRANSPORTER_1"/>
    <property type="match status" value="1"/>
</dbReference>
<dbReference type="SUPFAM" id="SSF111369">
    <property type="entry name" value="HlyD-like secretion proteins"/>
    <property type="match status" value="1"/>
</dbReference>
<dbReference type="Gene3D" id="2.40.50.100">
    <property type="match status" value="1"/>
</dbReference>
<proteinExistence type="predicted"/>
<dbReference type="InterPro" id="IPR015854">
    <property type="entry name" value="ABC_transpr_LolD-like"/>
</dbReference>
<accession>A0AA38XPL8</accession>
<evidence type="ECO:0000313" key="7">
    <source>
        <dbReference type="EMBL" id="KAJ9617368.1"/>
    </source>
</evidence>
<reference evidence="7" key="1">
    <citation type="submission" date="2022-10" db="EMBL/GenBank/DDBJ databases">
        <title>Culturing micro-colonial fungi from biological soil crusts in the Mojave desert and describing Neophaeococcomyces mojavensis, and introducing the new genera and species Taxawa tesnikishii.</title>
        <authorList>
            <person name="Kurbessoian T."/>
            <person name="Stajich J.E."/>
        </authorList>
    </citation>
    <scope>NUCLEOTIDE SEQUENCE</scope>
    <source>
        <strain evidence="7">TK_35</strain>
    </source>
</reference>
<comment type="caution">
    <text evidence="7">The sequence shown here is derived from an EMBL/GenBank/DDBJ whole genome shotgun (WGS) entry which is preliminary data.</text>
</comment>
<keyword evidence="3" id="KW-0547">Nucleotide-binding</keyword>
<evidence type="ECO:0000256" key="1">
    <source>
        <dbReference type="ARBA" id="ARBA00004141"/>
    </source>
</evidence>
<dbReference type="InterPro" id="IPR003439">
    <property type="entry name" value="ABC_transporter-like_ATP-bd"/>
</dbReference>
<evidence type="ECO:0000256" key="4">
    <source>
        <dbReference type="ARBA" id="ARBA00022840"/>
    </source>
</evidence>
<organism evidence="7">
    <name type="scientific">Knufia peltigerae</name>
    <dbReference type="NCBI Taxonomy" id="1002370"/>
    <lineage>
        <taxon>Eukaryota</taxon>
        <taxon>Fungi</taxon>
        <taxon>Dikarya</taxon>
        <taxon>Ascomycota</taxon>
        <taxon>Pezizomycotina</taxon>
        <taxon>Eurotiomycetes</taxon>
        <taxon>Chaetothyriomycetidae</taxon>
        <taxon>Chaetothyriales</taxon>
        <taxon>Trichomeriaceae</taxon>
        <taxon>Knufia</taxon>
    </lineage>
</organism>
<dbReference type="PANTHER" id="PTHR24220">
    <property type="entry name" value="IMPORT ATP-BINDING PROTEIN"/>
    <property type="match status" value="1"/>
</dbReference>
<dbReference type="GO" id="GO:0005524">
    <property type="term" value="F:ATP binding"/>
    <property type="evidence" value="ECO:0007669"/>
    <property type="project" value="UniProtKB-KW"/>
</dbReference>
<dbReference type="Gene3D" id="1.10.287.470">
    <property type="entry name" value="Helix hairpin bin"/>
    <property type="match status" value="1"/>
</dbReference>
<dbReference type="AlphaFoldDB" id="A0AA38XPL8"/>
<dbReference type="InterPro" id="IPR003593">
    <property type="entry name" value="AAA+_ATPase"/>
</dbReference>
<dbReference type="GO" id="GO:0005886">
    <property type="term" value="C:plasma membrane"/>
    <property type="evidence" value="ECO:0007669"/>
    <property type="project" value="TreeGrafter"/>
</dbReference>
<dbReference type="PANTHER" id="PTHR24220:SF659">
    <property type="entry name" value="TRANSPORTER, PUTATIVE-RELATED"/>
    <property type="match status" value="1"/>
</dbReference>
<dbReference type="InterPro" id="IPR017911">
    <property type="entry name" value="MacB-like_ATP-bd"/>
</dbReference>
<sequence length="517" mass="54710">MTNTSITSPTLRADALEKGFVSGDVHVPVLRGLSLDIYPSELTLVSGPSGCGKSTLLSLMSGLSTPDGGRVHALGQDVSHMTRSEVERFRLHHVGFVFQGFNLFPALTALEQVQLPLGYRGMRNRDSEPLARQALDEVGLSHRSHMRPAQLSGGEKQRVAVARAFAKSPTLIFADEPTSALDAENGQRVIDILHRYARTHQATVLCVSHDPRLIRHADRVIAMEDGTVRDDRRQNETGAPVPAPPAASTSTSASAGKVAVARGIIDVEGGLIALVPAMDGSVSTAPVKEGAVVRKGDVLLSLDGALLEQEVGMANADLALATDRLRGSQAQLRELERNATRLATGASEGVSSNQQADAARQQLAGVRADVDVAGAQVEMAQHKLEHARLKLRQMSLTAPDAGTVVGQVPGVGAFVQAGKPAMSLLPARPLQVRAELSAAYADAVQVGMRATVVIDSDGTEGKPLPVARVVRISPVFAPARLPEDAGRGVAKVVECVLEFESAAKARVGQHVRVEFRK</sequence>
<dbReference type="InterPro" id="IPR017871">
    <property type="entry name" value="ABC_transporter-like_CS"/>
</dbReference>
<dbReference type="Pfam" id="PF00005">
    <property type="entry name" value="ABC_tran"/>
    <property type="match status" value="1"/>
</dbReference>
<dbReference type="Gene3D" id="3.40.50.300">
    <property type="entry name" value="P-loop containing nucleotide triphosphate hydrolases"/>
    <property type="match status" value="1"/>
</dbReference>
<dbReference type="PROSITE" id="PS50893">
    <property type="entry name" value="ABC_TRANSPORTER_2"/>
    <property type="match status" value="1"/>
</dbReference>
<dbReference type="GO" id="GO:0016887">
    <property type="term" value="F:ATP hydrolysis activity"/>
    <property type="evidence" value="ECO:0007669"/>
    <property type="project" value="InterPro"/>
</dbReference>
<gene>
    <name evidence="7" type="ORF">H2204_013910</name>
</gene>
<dbReference type="SMART" id="SM00382">
    <property type="entry name" value="AAA"/>
    <property type="match status" value="1"/>
</dbReference>
<feature type="region of interest" description="Disordered" evidence="5">
    <location>
        <begin position="224"/>
        <end position="253"/>
    </location>
</feature>
<dbReference type="CDD" id="cd03255">
    <property type="entry name" value="ABC_MJ0796_LolCDE_FtsE"/>
    <property type="match status" value="1"/>
</dbReference>
<keyword evidence="2" id="KW-0813">Transport</keyword>
<evidence type="ECO:0000256" key="3">
    <source>
        <dbReference type="ARBA" id="ARBA00022741"/>
    </source>
</evidence>
<keyword evidence="4" id="KW-0067">ATP-binding</keyword>
<protein>
    <recommendedName>
        <fullName evidence="6">ABC transporter domain-containing protein</fullName>
    </recommendedName>
</protein>
<evidence type="ECO:0000256" key="5">
    <source>
        <dbReference type="SAM" id="MobiDB-lite"/>
    </source>
</evidence>
<dbReference type="Gene3D" id="2.40.30.170">
    <property type="match status" value="1"/>
</dbReference>
<dbReference type="InterPro" id="IPR027417">
    <property type="entry name" value="P-loop_NTPase"/>
</dbReference>
<dbReference type="GO" id="GO:0022857">
    <property type="term" value="F:transmembrane transporter activity"/>
    <property type="evidence" value="ECO:0007669"/>
    <property type="project" value="TreeGrafter"/>
</dbReference>
<feature type="domain" description="ABC transporter" evidence="6">
    <location>
        <begin position="11"/>
        <end position="250"/>
    </location>
</feature>
<evidence type="ECO:0000259" key="6">
    <source>
        <dbReference type="PROSITE" id="PS50893"/>
    </source>
</evidence>
<dbReference type="SUPFAM" id="SSF52540">
    <property type="entry name" value="P-loop containing nucleoside triphosphate hydrolases"/>
    <property type="match status" value="1"/>
</dbReference>
<evidence type="ECO:0000256" key="2">
    <source>
        <dbReference type="ARBA" id="ARBA00022448"/>
    </source>
</evidence>
<comment type="subcellular location">
    <subcellularLocation>
        <location evidence="1">Membrane</location>
        <topology evidence="1">Multi-pass membrane protein</topology>
    </subcellularLocation>
</comment>
<dbReference type="EMBL" id="JAPDRN010000165">
    <property type="protein sequence ID" value="KAJ9617368.1"/>
    <property type="molecule type" value="Genomic_DNA"/>
</dbReference>